<proteinExistence type="predicted"/>
<dbReference type="InterPro" id="IPR051043">
    <property type="entry name" value="Sulfatase_Mod_Factor_Kinase"/>
</dbReference>
<comment type="caution">
    <text evidence="2">The sequence shown here is derived from an EMBL/GenBank/DDBJ whole genome shotgun (WGS) entry which is preliminary data.</text>
</comment>
<dbReference type="InterPro" id="IPR016187">
    <property type="entry name" value="CTDL_fold"/>
</dbReference>
<gene>
    <name evidence="2" type="ORF">BEN30_16270</name>
</gene>
<feature type="domain" description="Sulfatase-modifying factor enzyme-like" evidence="1">
    <location>
        <begin position="1"/>
        <end position="216"/>
    </location>
</feature>
<dbReference type="EMBL" id="MCGG01000069">
    <property type="protein sequence ID" value="OEJ64456.1"/>
    <property type="molecule type" value="Genomic_DNA"/>
</dbReference>
<protein>
    <recommendedName>
        <fullName evidence="1">Sulfatase-modifying factor enzyme-like domain-containing protein</fullName>
    </recommendedName>
</protein>
<dbReference type="Gene3D" id="3.90.1580.10">
    <property type="entry name" value="paralog of FGE (formylglycine-generating enzyme)"/>
    <property type="match status" value="1"/>
</dbReference>
<sequence>MVIIPSGSFQMGSNSSIPDEKPVHRLNINYSFAVGKYEVTQAQWGYLMGDNPSKFIKTPSNPVENITWLDALEYIKRLSAKTGRNYRLLTEVEWEYVARSGSTTKYSCGNAPDCLANIAWNLNNSNKQTHPVGQKDPNSFGVYDMLGNVSEWVEDCYSKNYAYDSHESGYYVMGKDLCPRVHRGGHWGKASNSLSVSKRERFAQDEADYILGFRIAVTLER</sequence>
<dbReference type="InterPro" id="IPR005532">
    <property type="entry name" value="SUMF_dom"/>
</dbReference>
<organism evidence="2 3">
    <name type="scientific">Magnetovibrio blakemorei</name>
    <dbReference type="NCBI Taxonomy" id="28181"/>
    <lineage>
        <taxon>Bacteria</taxon>
        <taxon>Pseudomonadati</taxon>
        <taxon>Pseudomonadota</taxon>
        <taxon>Alphaproteobacteria</taxon>
        <taxon>Rhodospirillales</taxon>
        <taxon>Magnetovibrionaceae</taxon>
        <taxon>Magnetovibrio</taxon>
    </lineage>
</organism>
<evidence type="ECO:0000259" key="1">
    <source>
        <dbReference type="Pfam" id="PF03781"/>
    </source>
</evidence>
<keyword evidence="3" id="KW-1185">Reference proteome</keyword>
<accession>A0A1E5Q4R7</accession>
<dbReference type="InterPro" id="IPR042095">
    <property type="entry name" value="SUMF_sf"/>
</dbReference>
<dbReference type="AlphaFoldDB" id="A0A1E5Q4R7"/>
<evidence type="ECO:0000313" key="2">
    <source>
        <dbReference type="EMBL" id="OEJ64456.1"/>
    </source>
</evidence>
<name>A0A1E5Q4R7_9PROT</name>
<dbReference type="SUPFAM" id="SSF56436">
    <property type="entry name" value="C-type lectin-like"/>
    <property type="match status" value="1"/>
</dbReference>
<reference evidence="3" key="1">
    <citation type="submission" date="2016-07" db="EMBL/GenBank/DDBJ databases">
        <authorList>
            <person name="Florea S."/>
            <person name="Webb J.S."/>
            <person name="Jaromczyk J."/>
            <person name="Schardl C.L."/>
        </authorList>
    </citation>
    <scope>NUCLEOTIDE SEQUENCE [LARGE SCALE GENOMIC DNA]</scope>
    <source>
        <strain evidence="3">MV-1</strain>
    </source>
</reference>
<dbReference type="GO" id="GO:0120147">
    <property type="term" value="F:formylglycine-generating oxidase activity"/>
    <property type="evidence" value="ECO:0007669"/>
    <property type="project" value="TreeGrafter"/>
</dbReference>
<evidence type="ECO:0000313" key="3">
    <source>
        <dbReference type="Proteomes" id="UP000095347"/>
    </source>
</evidence>
<dbReference type="Pfam" id="PF03781">
    <property type="entry name" value="FGE-sulfatase"/>
    <property type="match status" value="1"/>
</dbReference>
<dbReference type="Proteomes" id="UP000095347">
    <property type="component" value="Unassembled WGS sequence"/>
</dbReference>
<dbReference type="PANTHER" id="PTHR23150:SF19">
    <property type="entry name" value="FORMYLGLYCINE-GENERATING ENZYME"/>
    <property type="match status" value="1"/>
</dbReference>
<dbReference type="PANTHER" id="PTHR23150">
    <property type="entry name" value="SULFATASE MODIFYING FACTOR 1, 2"/>
    <property type="match status" value="1"/>
</dbReference>
<dbReference type="STRING" id="28181.BEN30_16270"/>